<evidence type="ECO:0000256" key="1">
    <source>
        <dbReference type="SAM" id="MobiDB-lite"/>
    </source>
</evidence>
<reference evidence="2 3" key="1">
    <citation type="journal article" date="2021" name="Int. J. Syst. Evol. Microbiol.">
        <title>Reticulibacter mediterranei gen. nov., sp. nov., within the new family Reticulibacteraceae fam. nov., and Ktedonospora formicarum gen. nov., sp. nov., Ktedonobacter robiniae sp. nov., Dictyobacter formicarum sp. nov. and Dictyobacter arantiisoli sp. nov., belonging to the class Ktedonobacteria.</title>
        <authorList>
            <person name="Yabe S."/>
            <person name="Zheng Y."/>
            <person name="Wang C.M."/>
            <person name="Sakai Y."/>
            <person name="Abe K."/>
            <person name="Yokota A."/>
            <person name="Donadio S."/>
            <person name="Cavaletti L."/>
            <person name="Monciardini P."/>
        </authorList>
    </citation>
    <scope>NUCLEOTIDE SEQUENCE [LARGE SCALE GENOMIC DNA]</scope>
    <source>
        <strain evidence="2 3">SOSP1-9</strain>
    </source>
</reference>
<evidence type="ECO:0000313" key="2">
    <source>
        <dbReference type="EMBL" id="GHO88239.1"/>
    </source>
</evidence>
<feature type="region of interest" description="Disordered" evidence="1">
    <location>
        <begin position="52"/>
        <end position="74"/>
    </location>
</feature>
<evidence type="ECO:0000313" key="3">
    <source>
        <dbReference type="Proteomes" id="UP000635565"/>
    </source>
</evidence>
<name>A0ABQ3VRB7_9CHLR</name>
<sequence length="101" mass="11388">MMTQVAPPISVTPRDKDETRILDRIASNYRNATIAFLSTDNVNENGIQFHLQPGDGGSQPPRITTTGFAFEDDGERDHLTPLQRLRLHFYCTLSRSEGGRR</sequence>
<keyword evidence="3" id="KW-1185">Reference proteome</keyword>
<dbReference type="Proteomes" id="UP000635565">
    <property type="component" value="Unassembled WGS sequence"/>
</dbReference>
<gene>
    <name evidence="2" type="ORF">KSZ_62450</name>
</gene>
<accession>A0ABQ3VRB7</accession>
<comment type="caution">
    <text evidence="2">The sequence shown here is derived from an EMBL/GenBank/DDBJ whole genome shotgun (WGS) entry which is preliminary data.</text>
</comment>
<organism evidence="2 3">
    <name type="scientific">Dictyobacter formicarum</name>
    <dbReference type="NCBI Taxonomy" id="2778368"/>
    <lineage>
        <taxon>Bacteria</taxon>
        <taxon>Bacillati</taxon>
        <taxon>Chloroflexota</taxon>
        <taxon>Ktedonobacteria</taxon>
        <taxon>Ktedonobacterales</taxon>
        <taxon>Dictyobacteraceae</taxon>
        <taxon>Dictyobacter</taxon>
    </lineage>
</organism>
<protein>
    <submittedName>
        <fullName evidence="2">Uncharacterized protein</fullName>
    </submittedName>
</protein>
<proteinExistence type="predicted"/>
<dbReference type="EMBL" id="BNJJ01000022">
    <property type="protein sequence ID" value="GHO88239.1"/>
    <property type="molecule type" value="Genomic_DNA"/>
</dbReference>
<dbReference type="RefSeq" id="WP_201365848.1">
    <property type="nucleotide sequence ID" value="NZ_BNJJ01000022.1"/>
</dbReference>